<proteinExistence type="predicted"/>
<protein>
    <recommendedName>
        <fullName evidence="3">MULE transposase domain-containing protein</fullName>
    </recommendedName>
</protein>
<dbReference type="EMBL" id="QMQA01000072">
    <property type="protein sequence ID" value="RLE13866.1"/>
    <property type="molecule type" value="Genomic_DNA"/>
</dbReference>
<organism evidence="1 2">
    <name type="scientific">Aerophobetes bacterium</name>
    <dbReference type="NCBI Taxonomy" id="2030807"/>
    <lineage>
        <taxon>Bacteria</taxon>
        <taxon>Candidatus Aerophobota</taxon>
    </lineage>
</organism>
<gene>
    <name evidence="1" type="ORF">DRJ04_03455</name>
</gene>
<reference evidence="1 2" key="1">
    <citation type="submission" date="2018-06" db="EMBL/GenBank/DDBJ databases">
        <title>Extensive metabolic versatility and redundancy in microbially diverse, dynamic hydrothermal sediments.</title>
        <authorList>
            <person name="Dombrowski N."/>
            <person name="Teske A."/>
            <person name="Baker B.J."/>
        </authorList>
    </citation>
    <scope>NUCLEOTIDE SEQUENCE [LARGE SCALE GENOMIC DNA]</scope>
    <source>
        <strain evidence="1">B3_G15</strain>
    </source>
</reference>
<accession>A0A662DIW6</accession>
<evidence type="ECO:0000313" key="1">
    <source>
        <dbReference type="EMBL" id="RLE13866.1"/>
    </source>
</evidence>
<comment type="caution">
    <text evidence="1">The sequence shown here is derived from an EMBL/GenBank/DDBJ whole genome shotgun (WGS) entry which is preliminary data.</text>
</comment>
<sequence>MAKELSPQYTGYFIADGTSISIQKEKYQLLLIADVESQDIPYAALCKTEDYESWKIVLKGLRDRIHCPALIVLSFQELTISLKQSLVNSNTKSMTSVALLIPKQPGTL</sequence>
<evidence type="ECO:0000313" key="2">
    <source>
        <dbReference type="Proteomes" id="UP000280417"/>
    </source>
</evidence>
<name>A0A662DIW6_UNCAE</name>
<dbReference type="AlphaFoldDB" id="A0A662DIW6"/>
<evidence type="ECO:0008006" key="3">
    <source>
        <dbReference type="Google" id="ProtNLM"/>
    </source>
</evidence>
<dbReference type="Proteomes" id="UP000280417">
    <property type="component" value="Unassembled WGS sequence"/>
</dbReference>